<keyword evidence="4" id="KW-1185">Reference proteome</keyword>
<dbReference type="Proteomes" id="UP000214880">
    <property type="component" value="Unassembled WGS sequence"/>
</dbReference>
<dbReference type="PANTHER" id="PTHR34977">
    <property type="entry name" value="UPF0337 PROTEIN YJBJ"/>
    <property type="match status" value="1"/>
</dbReference>
<comment type="similarity">
    <text evidence="1">Belongs to the UPF0337 (CsbD) family.</text>
</comment>
<dbReference type="PIRSF" id="PIRSF039008">
    <property type="entry name" value="YjbJ"/>
    <property type="match status" value="1"/>
</dbReference>
<reference evidence="3 4" key="1">
    <citation type="submission" date="2016-10" db="EMBL/GenBank/DDBJ databases">
        <authorList>
            <person name="de Groot N.N."/>
        </authorList>
    </citation>
    <scope>NUCLEOTIDE SEQUENCE [LARGE SCALE GENOMIC DNA]</scope>
    <source>
        <strain evidence="3 4">DSM 1736</strain>
    </source>
</reference>
<dbReference type="RefSeq" id="WP_092069203.1">
    <property type="nucleotide sequence ID" value="NZ_FNHB01000001.1"/>
</dbReference>
<protein>
    <submittedName>
        <fullName evidence="3">Uncharacterized conserved protein YjbJ, UPF0337 family</fullName>
    </submittedName>
</protein>
<proteinExistence type="inferred from homology"/>
<dbReference type="PANTHER" id="PTHR34977:SF1">
    <property type="entry name" value="UPF0337 PROTEIN YJBJ"/>
    <property type="match status" value="1"/>
</dbReference>
<accession>A0A1G9NLR4</accession>
<sequence length="67" mass="7763">MNEDILKGKWHELKGGVKEKWGKLTDDDLTTVEGKSEKLMGLLQTKYGYTKDKAEEEYNSFISNHKK</sequence>
<dbReference type="EMBL" id="FNHB01000001">
    <property type="protein sequence ID" value="SDL87538.1"/>
    <property type="molecule type" value="Genomic_DNA"/>
</dbReference>
<dbReference type="InterPro" id="IPR008462">
    <property type="entry name" value="CsbD"/>
</dbReference>
<evidence type="ECO:0000313" key="4">
    <source>
        <dbReference type="Proteomes" id="UP000214880"/>
    </source>
</evidence>
<dbReference type="InterPro" id="IPR036629">
    <property type="entry name" value="YjbJ_sf"/>
</dbReference>
<feature type="domain" description="CsbD-like" evidence="2">
    <location>
        <begin position="4"/>
        <end position="55"/>
    </location>
</feature>
<dbReference type="STRING" id="146817.SAMN04488502_1011060"/>
<evidence type="ECO:0000313" key="3">
    <source>
        <dbReference type="EMBL" id="SDL87538.1"/>
    </source>
</evidence>
<dbReference type="Gene3D" id="1.10.1470.10">
    <property type="entry name" value="YjbJ"/>
    <property type="match status" value="1"/>
</dbReference>
<dbReference type="AlphaFoldDB" id="A0A1G9NLR4"/>
<dbReference type="SUPFAM" id="SSF69047">
    <property type="entry name" value="Hypothetical protein YjbJ"/>
    <property type="match status" value="1"/>
</dbReference>
<name>A0A1G9NLR4_9FIRM</name>
<dbReference type="OrthoDB" id="9796058at2"/>
<dbReference type="InterPro" id="IPR026042">
    <property type="entry name" value="YjbJ"/>
</dbReference>
<gene>
    <name evidence="3" type="ORF">SAMN04488502_1011060</name>
</gene>
<dbReference type="InterPro" id="IPR050423">
    <property type="entry name" value="UPF0337_stress_rsp"/>
</dbReference>
<organism evidence="3 4">
    <name type="scientific">Dendrosporobacter quercicolus</name>
    <dbReference type="NCBI Taxonomy" id="146817"/>
    <lineage>
        <taxon>Bacteria</taxon>
        <taxon>Bacillati</taxon>
        <taxon>Bacillota</taxon>
        <taxon>Negativicutes</taxon>
        <taxon>Selenomonadales</taxon>
        <taxon>Sporomusaceae</taxon>
        <taxon>Dendrosporobacter</taxon>
    </lineage>
</organism>
<dbReference type="Pfam" id="PF05532">
    <property type="entry name" value="CsbD"/>
    <property type="match status" value="1"/>
</dbReference>
<evidence type="ECO:0000259" key="2">
    <source>
        <dbReference type="Pfam" id="PF05532"/>
    </source>
</evidence>
<evidence type="ECO:0000256" key="1">
    <source>
        <dbReference type="ARBA" id="ARBA00009129"/>
    </source>
</evidence>